<sequence length="553" mass="60190">MCAPHRAPHPPRPRRLVRPLRPALPAAGLACLAVLPSLAPLPAPPAAAQQPRPSAPRPVSDAERRVSAYLESVRDRPEALRAFFRALPKGGDLHNHLSGAAATEFLIRLAGEDGLCIDLATTTAVPPPCGAGTRPAADAAADPAFHRAILRAWSMQDFPPGHSGHDHFFATFEKFGAVSEPNRGKLRADVAASAVAQNQLYLESMVTPVADGAQRLAEAVGYDEDLRALHRKLLADGRMDRLVAEARQEADAADAQFRTAARCDTASPAPGCDLPVRWISHAYRGSSPEMVFTQLLLGMRLAESDARFVGVNLVQPEDWPVSLHDYRLHMRMTRFLHRIHPRAHITLHAGELAPGLVKPEDLTFHIREAVLTGRAERIGHGVDLRHEDDWRELARTMARRGIAVEAPLTSNAQILGVSGDEHPFPTYRRFGVPVVLATDDPGVSRTDISHEYERAAVTYGLRYPELKDLARASLEYAFLPGRSLWRPGTVRPGVRPAPAAPCRRDLPGRGTPRPSCARLLAESPRAELEWRLEAAFAAFEDAGPQGVTAASPS</sequence>
<evidence type="ECO:0000313" key="10">
    <source>
        <dbReference type="EMBL" id="UNM16519.1"/>
    </source>
</evidence>
<evidence type="ECO:0000256" key="2">
    <source>
        <dbReference type="ARBA" id="ARBA00006676"/>
    </source>
</evidence>
<dbReference type="InterPro" id="IPR032466">
    <property type="entry name" value="Metal_Hydrolase"/>
</dbReference>
<dbReference type="EC" id="3.5.4.4" evidence="3"/>
<evidence type="ECO:0000256" key="1">
    <source>
        <dbReference type="ARBA" id="ARBA00001947"/>
    </source>
</evidence>
<evidence type="ECO:0000256" key="3">
    <source>
        <dbReference type="ARBA" id="ARBA00012784"/>
    </source>
</evidence>
<keyword evidence="4" id="KW-0479">Metal-binding</keyword>
<evidence type="ECO:0000256" key="8">
    <source>
        <dbReference type="SAM" id="SignalP"/>
    </source>
</evidence>
<dbReference type="Proteomes" id="UP000828924">
    <property type="component" value="Chromosome"/>
</dbReference>
<keyword evidence="6" id="KW-0862">Zinc</keyword>
<accession>A0ABY3WV43</accession>
<protein>
    <recommendedName>
        <fullName evidence="3">adenosine deaminase</fullName>
        <ecNumber evidence="3">3.5.4.4</ecNumber>
    </recommendedName>
</protein>
<feature type="region of interest" description="Disordered" evidence="7">
    <location>
        <begin position="44"/>
        <end position="63"/>
    </location>
</feature>
<evidence type="ECO:0000256" key="4">
    <source>
        <dbReference type="ARBA" id="ARBA00022723"/>
    </source>
</evidence>
<organism evidence="10 11">
    <name type="scientific">Streptomyces formicae</name>
    <dbReference type="NCBI Taxonomy" id="1616117"/>
    <lineage>
        <taxon>Bacteria</taxon>
        <taxon>Bacillati</taxon>
        <taxon>Actinomycetota</taxon>
        <taxon>Actinomycetes</taxon>
        <taxon>Kitasatosporales</taxon>
        <taxon>Streptomycetaceae</taxon>
        <taxon>Streptomyces</taxon>
    </lineage>
</organism>
<evidence type="ECO:0000256" key="5">
    <source>
        <dbReference type="ARBA" id="ARBA00022801"/>
    </source>
</evidence>
<dbReference type="PANTHER" id="PTHR11409:SF43">
    <property type="entry name" value="ADENOSINE DEAMINASE"/>
    <property type="match status" value="1"/>
</dbReference>
<evidence type="ECO:0000256" key="6">
    <source>
        <dbReference type="ARBA" id="ARBA00022833"/>
    </source>
</evidence>
<evidence type="ECO:0000313" key="11">
    <source>
        <dbReference type="Proteomes" id="UP000828924"/>
    </source>
</evidence>
<dbReference type="InterPro" id="IPR006330">
    <property type="entry name" value="Ado/ade_deaminase"/>
</dbReference>
<dbReference type="PANTHER" id="PTHR11409">
    <property type="entry name" value="ADENOSINE DEAMINASE"/>
    <property type="match status" value="1"/>
</dbReference>
<dbReference type="SUPFAM" id="SSF51556">
    <property type="entry name" value="Metallo-dependent hydrolases"/>
    <property type="match status" value="1"/>
</dbReference>
<evidence type="ECO:0000259" key="9">
    <source>
        <dbReference type="Pfam" id="PF00962"/>
    </source>
</evidence>
<feature type="domain" description="Adenosine deaminase" evidence="9">
    <location>
        <begin position="305"/>
        <end position="480"/>
    </location>
</feature>
<dbReference type="Gene3D" id="3.20.20.140">
    <property type="entry name" value="Metal-dependent hydrolases"/>
    <property type="match status" value="1"/>
</dbReference>
<dbReference type="EMBL" id="CP071872">
    <property type="protein sequence ID" value="UNM16519.1"/>
    <property type="molecule type" value="Genomic_DNA"/>
</dbReference>
<comment type="similarity">
    <text evidence="2">Belongs to the metallo-dependent hydrolases superfamily. Adenosine and AMP deaminases family.</text>
</comment>
<gene>
    <name evidence="10" type="ORF">J4032_15025</name>
</gene>
<evidence type="ECO:0000256" key="7">
    <source>
        <dbReference type="SAM" id="MobiDB-lite"/>
    </source>
</evidence>
<comment type="cofactor">
    <cofactor evidence="1">
        <name>Zn(2+)</name>
        <dbReference type="ChEBI" id="CHEBI:29105"/>
    </cofactor>
</comment>
<keyword evidence="11" id="KW-1185">Reference proteome</keyword>
<feature type="region of interest" description="Disordered" evidence="7">
    <location>
        <begin position="494"/>
        <end position="514"/>
    </location>
</feature>
<dbReference type="Pfam" id="PF00962">
    <property type="entry name" value="A_deaminase"/>
    <property type="match status" value="1"/>
</dbReference>
<keyword evidence="8" id="KW-0732">Signal</keyword>
<proteinExistence type="inferred from homology"/>
<keyword evidence="5" id="KW-0378">Hydrolase</keyword>
<dbReference type="InterPro" id="IPR001365">
    <property type="entry name" value="A_deaminase_dom"/>
</dbReference>
<name>A0ABY3WV43_9ACTN</name>
<feature type="chain" id="PRO_5045188832" description="adenosine deaminase" evidence="8">
    <location>
        <begin position="40"/>
        <end position="553"/>
    </location>
</feature>
<reference evidence="10 11" key="1">
    <citation type="submission" date="2021-03" db="EMBL/GenBank/DDBJ databases">
        <title>Complete genome of Streptomyces formicae strain 1H-GS9 (DSM 100524).</title>
        <authorList>
            <person name="Atanasov K.E."/>
            <person name="Altabella T."/>
            <person name="Ferrer A."/>
        </authorList>
    </citation>
    <scope>NUCLEOTIDE SEQUENCE [LARGE SCALE GENOMIC DNA]</scope>
    <source>
        <strain evidence="10 11">1H-GS9</strain>
    </source>
</reference>
<feature type="signal peptide" evidence="8">
    <location>
        <begin position="1"/>
        <end position="39"/>
    </location>
</feature>